<sequence length="60" mass="6745">MDKLFDDLVTFITAKSNASENIPQKMMAELISIKYKLALLEQANSLNEEINPARSSCNIK</sequence>
<dbReference type="AlphaFoldDB" id="G9EJM5"/>
<dbReference type="HOGENOM" id="CLU_2935907_0_0_6"/>
<proteinExistence type="predicted"/>
<evidence type="ECO:0000313" key="2">
    <source>
        <dbReference type="Proteomes" id="UP000002770"/>
    </source>
</evidence>
<evidence type="ECO:0000313" key="1">
    <source>
        <dbReference type="EMBL" id="EHL32435.1"/>
    </source>
</evidence>
<organism evidence="1 2">
    <name type="scientific">Legionella drancourtii LLAP12</name>
    <dbReference type="NCBI Taxonomy" id="658187"/>
    <lineage>
        <taxon>Bacteria</taxon>
        <taxon>Pseudomonadati</taxon>
        <taxon>Pseudomonadota</taxon>
        <taxon>Gammaproteobacteria</taxon>
        <taxon>Legionellales</taxon>
        <taxon>Legionellaceae</taxon>
        <taxon>Legionella</taxon>
    </lineage>
</organism>
<keyword evidence="2" id="KW-1185">Reference proteome</keyword>
<dbReference type="STRING" id="658187.LDG_5391"/>
<name>G9EJM5_9GAMM</name>
<dbReference type="Proteomes" id="UP000002770">
    <property type="component" value="Unassembled WGS sequence"/>
</dbReference>
<reference evidence="1 2" key="1">
    <citation type="journal article" date="2011" name="BMC Genomics">
        <title>Insight into cross-talk between intra-amoebal pathogens.</title>
        <authorList>
            <person name="Gimenez G."/>
            <person name="Bertelli C."/>
            <person name="Moliner C."/>
            <person name="Robert C."/>
            <person name="Raoult D."/>
            <person name="Fournier P.E."/>
            <person name="Greub G."/>
        </authorList>
    </citation>
    <scope>NUCLEOTIDE SEQUENCE [LARGE SCALE GENOMIC DNA]</scope>
    <source>
        <strain evidence="1 2">LLAP12</strain>
    </source>
</reference>
<gene>
    <name evidence="1" type="ORF">LDG_5391</name>
</gene>
<dbReference type="InParanoid" id="G9EJM5"/>
<accession>G9EJM5</accession>
<dbReference type="EMBL" id="JH413798">
    <property type="protein sequence ID" value="EHL32435.1"/>
    <property type="molecule type" value="Genomic_DNA"/>
</dbReference>
<protein>
    <submittedName>
        <fullName evidence="1">Uncharacterized protein</fullName>
    </submittedName>
</protein>